<gene>
    <name evidence="1" type="ORF">CWI39_1925p0010</name>
</gene>
<reference evidence="1 2" key="1">
    <citation type="submission" date="2017-12" db="EMBL/GenBank/DDBJ databases">
        <authorList>
            <person name="Pombert J.-F."/>
            <person name="Haag K.L."/>
            <person name="Ebert D."/>
        </authorList>
    </citation>
    <scope>NUCLEOTIDE SEQUENCE [LARGE SCALE GENOMIC DNA]</scope>
    <source>
        <strain evidence="1">IL-BN-2</strain>
    </source>
</reference>
<organism evidence="1 2">
    <name type="scientific">Hamiltosporidium magnivora</name>
    <dbReference type="NCBI Taxonomy" id="148818"/>
    <lineage>
        <taxon>Eukaryota</taxon>
        <taxon>Fungi</taxon>
        <taxon>Fungi incertae sedis</taxon>
        <taxon>Microsporidia</taxon>
        <taxon>Dubosqiidae</taxon>
        <taxon>Hamiltosporidium</taxon>
    </lineage>
</organism>
<evidence type="ECO:0000313" key="2">
    <source>
        <dbReference type="Proteomes" id="UP000293045"/>
    </source>
</evidence>
<comment type="caution">
    <text evidence="1">The sequence shown here is derived from an EMBL/GenBank/DDBJ whole genome shotgun (WGS) entry which is preliminary data.</text>
</comment>
<dbReference type="EMBL" id="PIXR01001925">
    <property type="protein sequence ID" value="TBT99698.1"/>
    <property type="molecule type" value="Genomic_DNA"/>
</dbReference>
<accession>A0A4Q9KXM4</accession>
<proteinExistence type="predicted"/>
<dbReference type="AlphaFoldDB" id="A0A4Q9KXM4"/>
<name>A0A4Q9KXM4_9MICR</name>
<dbReference type="VEuPathDB" id="MicrosporidiaDB:CWI36_0230p0020"/>
<protein>
    <submittedName>
        <fullName evidence="1">Uncharacterized protein</fullName>
    </submittedName>
</protein>
<dbReference type="Proteomes" id="UP000293045">
    <property type="component" value="Unassembled WGS sequence"/>
</dbReference>
<dbReference type="VEuPathDB" id="MicrosporidiaDB:CWI39_1925p0010"/>
<sequence>MFSFSICFYFSQYLTTVKFFVINEENRLFNFNISNLSSETDIPEYDYVDPSNQEDKITIFKNNILCCKSRNNESEYYIPSIFLRDISYNSLLLFLKLMDNRENIANKIKIQDFLDILLIISILDIEKSKERNKFIKALLIHFIIEMPNLKQTFVFDKYYDSYHDKNIRRNILMDLWIFLLDIITFDDKVISGYILQTNKKLLIDFERPMIDLSINIIFLKYFPSKICLRLDRSCLKSLSKILRLKYLKHFWTFISNIIKFYKLKLSFSYEATDKKIIDLLLTINFRTKKLELSFEENPMKLLENKDLYICTKSLKTLKLTWVFTTEELKIFLEHCSNLQRLKICTDLLDYEQLSLLIDFSNKNPKVFSKIFCVTFDSVNIDPCLVKPIPENIVIYLENIQIESNFLEVPTIYKPLFIEYFYRYKYIKNSIFLTDAVSFDISKSKHMFSSIQYFFLQNIVISNELMSYVLESNSITQLIINKFVCAVNFKCDASKNTIYNQKVKYIYLEDSLSYISMDILIYLQRFKGVIGLKLIKVDIKSTEIDLNSLLDPLQKEEDKIYLTNLEVKTYSNNVKDSNFLHFISVAYDLSKLNEISYHVYNITETDYFYFSKMNCLKDVFIRIRDKTNIVEFYKLFSNCNSIHNISDLNIEISKITKENIQFLFKIKNLQMLRISCDKINYETIKCFKK</sequence>
<evidence type="ECO:0000313" key="1">
    <source>
        <dbReference type="EMBL" id="TBT99698.1"/>
    </source>
</evidence>